<evidence type="ECO:0000256" key="4">
    <source>
        <dbReference type="ARBA" id="ARBA00022801"/>
    </source>
</evidence>
<evidence type="ECO:0000256" key="3">
    <source>
        <dbReference type="ARBA" id="ARBA00022763"/>
    </source>
</evidence>
<evidence type="ECO:0000256" key="1">
    <source>
        <dbReference type="ARBA" id="ARBA00010679"/>
    </source>
</evidence>
<dbReference type="GO" id="GO:0034039">
    <property type="term" value="F:8-oxo-7,8-dihydroguanine DNA N-glycosylase activity"/>
    <property type="evidence" value="ECO:0007669"/>
    <property type="project" value="TreeGrafter"/>
</dbReference>
<comment type="catalytic activity">
    <reaction evidence="9">
        <text>2'-deoxyribonucleotide-(2'-deoxyribose 5'-phosphate)-2'-deoxyribonucleotide-DNA = a 3'-end 2'-deoxyribonucleotide-(2,3-dehydro-2,3-deoxyribose 5'-phosphate)-DNA + a 5'-end 5'-phospho-2'-deoxyribonucleoside-DNA + H(+)</text>
        <dbReference type="Rhea" id="RHEA:66592"/>
        <dbReference type="Rhea" id="RHEA-COMP:13180"/>
        <dbReference type="Rhea" id="RHEA-COMP:16897"/>
        <dbReference type="Rhea" id="RHEA-COMP:17067"/>
        <dbReference type="ChEBI" id="CHEBI:15378"/>
        <dbReference type="ChEBI" id="CHEBI:136412"/>
        <dbReference type="ChEBI" id="CHEBI:157695"/>
        <dbReference type="ChEBI" id="CHEBI:167181"/>
        <dbReference type="EC" id="4.2.99.18"/>
    </reaction>
</comment>
<dbReference type="InterPro" id="IPR023170">
    <property type="entry name" value="HhH_base_excis_C"/>
</dbReference>
<dbReference type="Gene3D" id="3.30.310.40">
    <property type="match status" value="1"/>
</dbReference>
<evidence type="ECO:0000256" key="5">
    <source>
        <dbReference type="ARBA" id="ARBA00023204"/>
    </source>
</evidence>
<keyword evidence="3" id="KW-0227">DNA damage</keyword>
<dbReference type="SUPFAM" id="SSF48150">
    <property type="entry name" value="DNA-glycosylase"/>
    <property type="match status" value="1"/>
</dbReference>
<dbReference type="GO" id="GO:0006289">
    <property type="term" value="P:nucleotide-excision repair"/>
    <property type="evidence" value="ECO:0007669"/>
    <property type="project" value="InterPro"/>
</dbReference>
<gene>
    <name evidence="12" type="ORF">DAKH74_003710</name>
</gene>
<evidence type="ECO:0000256" key="9">
    <source>
        <dbReference type="ARBA" id="ARBA00044632"/>
    </source>
</evidence>
<keyword evidence="4" id="KW-0378">Hydrolase</keyword>
<evidence type="ECO:0000256" key="8">
    <source>
        <dbReference type="ARBA" id="ARBA00023295"/>
    </source>
</evidence>
<evidence type="ECO:0000256" key="7">
    <source>
        <dbReference type="ARBA" id="ARBA00023268"/>
    </source>
</evidence>
<organism evidence="12 13">
    <name type="scientific">Maudiozyma humilis</name>
    <name type="common">Sour dough yeast</name>
    <name type="synonym">Kazachstania humilis</name>
    <dbReference type="NCBI Taxonomy" id="51915"/>
    <lineage>
        <taxon>Eukaryota</taxon>
        <taxon>Fungi</taxon>
        <taxon>Dikarya</taxon>
        <taxon>Ascomycota</taxon>
        <taxon>Saccharomycotina</taxon>
        <taxon>Saccharomycetes</taxon>
        <taxon>Saccharomycetales</taxon>
        <taxon>Saccharomycetaceae</taxon>
        <taxon>Maudiozyma</taxon>
    </lineage>
</organism>
<dbReference type="SMART" id="SM00478">
    <property type="entry name" value="ENDO3c"/>
    <property type="match status" value="1"/>
</dbReference>
<dbReference type="EC" id="4.2.99.18" evidence="2"/>
<dbReference type="PANTHER" id="PTHR10242">
    <property type="entry name" value="8-OXOGUANINE DNA GLYCOSYLASE"/>
    <property type="match status" value="1"/>
</dbReference>
<keyword evidence="8" id="KW-0326">Glycosidase</keyword>
<dbReference type="Pfam" id="PF07934">
    <property type="entry name" value="OGG_N"/>
    <property type="match status" value="1"/>
</dbReference>
<dbReference type="GO" id="GO:0006285">
    <property type="term" value="P:base-excision repair, AP site formation"/>
    <property type="evidence" value="ECO:0007669"/>
    <property type="project" value="UniProtKB-ARBA"/>
</dbReference>
<dbReference type="InterPro" id="IPR003265">
    <property type="entry name" value="HhH-GPD_domain"/>
</dbReference>
<comment type="caution">
    <text evidence="12">The sequence shown here is derived from an EMBL/GenBank/DDBJ whole genome shotgun (WGS) entry which is preliminary data.</text>
</comment>
<comment type="similarity">
    <text evidence="1">Belongs to the type-1 OGG1 family.</text>
</comment>
<evidence type="ECO:0000256" key="6">
    <source>
        <dbReference type="ARBA" id="ARBA00023239"/>
    </source>
</evidence>
<proteinExistence type="inferred from homology"/>
<dbReference type="InterPro" id="IPR052054">
    <property type="entry name" value="Oxidative_DNA_repair_enzyme"/>
</dbReference>
<reference evidence="12 13" key="1">
    <citation type="journal article" date="2023" name="Elife">
        <title>Identification of key yeast species and microbe-microbe interactions impacting larval growth of Drosophila in the wild.</title>
        <authorList>
            <person name="Mure A."/>
            <person name="Sugiura Y."/>
            <person name="Maeda R."/>
            <person name="Honda K."/>
            <person name="Sakurai N."/>
            <person name="Takahashi Y."/>
            <person name="Watada M."/>
            <person name="Katoh T."/>
            <person name="Gotoh A."/>
            <person name="Gotoh Y."/>
            <person name="Taniguchi I."/>
            <person name="Nakamura K."/>
            <person name="Hayashi T."/>
            <person name="Katayama T."/>
            <person name="Uemura T."/>
            <person name="Hattori Y."/>
        </authorList>
    </citation>
    <scope>NUCLEOTIDE SEQUENCE [LARGE SCALE GENOMIC DNA]</scope>
    <source>
        <strain evidence="12 13">KH-74</strain>
    </source>
</reference>
<dbReference type="GO" id="GO:0140078">
    <property type="term" value="F:class I DNA-(apurinic or apyrimidinic site) endonuclease activity"/>
    <property type="evidence" value="ECO:0007669"/>
    <property type="project" value="UniProtKB-EC"/>
</dbReference>
<keyword evidence="5" id="KW-0234">DNA repair</keyword>
<evidence type="ECO:0000313" key="13">
    <source>
        <dbReference type="Proteomes" id="UP001377567"/>
    </source>
</evidence>
<dbReference type="InterPro" id="IPR012904">
    <property type="entry name" value="OGG_N"/>
</dbReference>
<keyword evidence="7" id="KW-0511">Multifunctional enzyme</keyword>
<dbReference type="SUPFAM" id="SSF55945">
    <property type="entry name" value="TATA-box binding protein-like"/>
    <property type="match status" value="1"/>
</dbReference>
<accession>A0AAV5RQH5</accession>
<evidence type="ECO:0000259" key="11">
    <source>
        <dbReference type="SMART" id="SM00478"/>
    </source>
</evidence>
<feature type="compositionally biased region" description="Basic residues" evidence="10">
    <location>
        <begin position="361"/>
        <end position="372"/>
    </location>
</feature>
<dbReference type="GO" id="GO:0003684">
    <property type="term" value="F:damaged DNA binding"/>
    <property type="evidence" value="ECO:0007669"/>
    <property type="project" value="InterPro"/>
</dbReference>
<dbReference type="AlphaFoldDB" id="A0AAV5RQH5"/>
<feature type="domain" description="HhH-GPD" evidence="11">
    <location>
        <begin position="129"/>
        <end position="304"/>
    </location>
</feature>
<evidence type="ECO:0000256" key="10">
    <source>
        <dbReference type="SAM" id="MobiDB-lite"/>
    </source>
</evidence>
<keyword evidence="13" id="KW-1185">Reference proteome</keyword>
<keyword evidence="6" id="KW-0456">Lyase</keyword>
<dbReference type="Gene3D" id="1.10.340.30">
    <property type="entry name" value="Hypothetical protein, domain 2"/>
    <property type="match status" value="1"/>
</dbReference>
<dbReference type="EMBL" id="BTGD01000001">
    <property type="protein sequence ID" value="GMM53755.1"/>
    <property type="molecule type" value="Genomic_DNA"/>
</dbReference>
<dbReference type="CDD" id="cd00056">
    <property type="entry name" value="ENDO3c"/>
    <property type="match status" value="1"/>
</dbReference>
<dbReference type="Proteomes" id="UP001377567">
    <property type="component" value="Unassembled WGS sequence"/>
</dbReference>
<dbReference type="Gene3D" id="1.10.1670.10">
    <property type="entry name" value="Helix-hairpin-Helix base-excision DNA repair enzymes (C-terminal)"/>
    <property type="match status" value="1"/>
</dbReference>
<dbReference type="InterPro" id="IPR011257">
    <property type="entry name" value="DNA_glycosylase"/>
</dbReference>
<evidence type="ECO:0000313" key="12">
    <source>
        <dbReference type="EMBL" id="GMM53755.1"/>
    </source>
</evidence>
<sequence>MLKWGRLNVSRAELELANVLQAGQAFRWMVDEATGEYVTTMKILDKEQYSVVLVRQHDDNFIECATYDSECSLDDVLNHMTKYFRLEVSVQELYQKEWLPKDSRFKDIETHGIRVLRQEPWETLVSFICSTNNNISRITKMCHALCSNYGDKIGTHNSTDFYSFPTSNSIYDNATEEQLRKLGFGYRAKYIIETAKKIIDDKSEHVAASDSEYLSNIASSSDYFTLREHLMSYTGIGPKVADCIALMGMGRDEVVPVDVHVERIARRDYKINPTNKDVTALREEYKDLPVTRKKVNFQLDVIRMKLNEQWGPYAGWAQGVLFFREVGGTSGANTKGEITKRKHEHIKLKTPEDNDLGIIHSPRRKAPKIKVE</sequence>
<dbReference type="PANTHER" id="PTHR10242:SF2">
    <property type="entry name" value="N-GLYCOSYLASE_DNA LYASE"/>
    <property type="match status" value="1"/>
</dbReference>
<evidence type="ECO:0000256" key="2">
    <source>
        <dbReference type="ARBA" id="ARBA00012720"/>
    </source>
</evidence>
<dbReference type="GO" id="GO:0005634">
    <property type="term" value="C:nucleus"/>
    <property type="evidence" value="ECO:0007669"/>
    <property type="project" value="TreeGrafter"/>
</dbReference>
<feature type="region of interest" description="Disordered" evidence="10">
    <location>
        <begin position="353"/>
        <end position="372"/>
    </location>
</feature>
<protein>
    <recommendedName>
        <fullName evidence="2">DNA-(apurinic or apyrimidinic site) lyase</fullName>
        <ecNumber evidence="2">4.2.99.18</ecNumber>
    </recommendedName>
</protein>
<dbReference type="Pfam" id="PF00730">
    <property type="entry name" value="HhH-GPD"/>
    <property type="match status" value="1"/>
</dbReference>
<name>A0AAV5RQH5_MAUHU</name>